<dbReference type="AlphaFoldDB" id="G4Q2S7"/>
<organism evidence="1 2">
    <name type="scientific">Acidaminococcus intestini (strain RyC-MR95)</name>
    <dbReference type="NCBI Taxonomy" id="568816"/>
    <lineage>
        <taxon>Bacteria</taxon>
        <taxon>Bacillati</taxon>
        <taxon>Bacillota</taxon>
        <taxon>Negativicutes</taxon>
        <taxon>Acidaminococcales</taxon>
        <taxon>Acidaminococcaceae</taxon>
        <taxon>Acidaminococcus</taxon>
    </lineage>
</organism>
<dbReference type="InParanoid" id="G4Q2S7"/>
<dbReference type="PATRIC" id="fig|568816.4.peg.1470"/>
<dbReference type="STRING" id="568816.Acin_1515"/>
<dbReference type="RefSeq" id="WP_014128681.1">
    <property type="nucleotide sequence ID" value="NC_016077.1"/>
</dbReference>
<accession>G4Q2S7</accession>
<dbReference type="Proteomes" id="UP000007093">
    <property type="component" value="Chromosome"/>
</dbReference>
<evidence type="ECO:0000313" key="2">
    <source>
        <dbReference type="Proteomes" id="UP000007093"/>
    </source>
</evidence>
<proteinExistence type="predicted"/>
<evidence type="ECO:0000313" key="1">
    <source>
        <dbReference type="EMBL" id="AEQ22733.1"/>
    </source>
</evidence>
<dbReference type="GeneID" id="92878366"/>
<sequence length="167" mass="18862">MKKDKGFVAFECMLFVLLFALLISLCARAGGRFVALSSKLLSSWELRRAAVDLDCRFEHYFRYEALAVSIKKGSSGDVLELWTRSPYQTIQYYAAPSPQSGRETLYISAQEGMKPPGINPLTGPHLRILDFHAEKQESNQIAVSCTFVLVKNGARRPFKEVYAYGLW</sequence>
<evidence type="ECO:0008006" key="3">
    <source>
        <dbReference type="Google" id="ProtNLM"/>
    </source>
</evidence>
<gene>
    <name evidence="1" type="ordered locus">Acin_1515</name>
</gene>
<reference evidence="1 2" key="1">
    <citation type="journal article" date="2011" name="J. Bacteriol.">
        <title>Complete genome sequence of Acidaminococcus intestini RYC-MR95, a Gram-negative bacterium from the phylum Firmicutes.</title>
        <authorList>
            <person name="D'Auria G."/>
            <person name="Galan J.C."/>
            <person name="Rodriguez-Alcayna M."/>
            <person name="Moya A."/>
            <person name="Baquero F."/>
            <person name="Latorre A."/>
        </authorList>
    </citation>
    <scope>NUCLEOTIDE SEQUENCE [LARGE SCALE GENOMIC DNA]</scope>
    <source>
        <strain evidence="1 2">RyC-MR95</strain>
    </source>
</reference>
<dbReference type="EMBL" id="CP003058">
    <property type="protein sequence ID" value="AEQ22733.1"/>
    <property type="molecule type" value="Genomic_DNA"/>
</dbReference>
<protein>
    <recommendedName>
        <fullName evidence="3">Prepilin-type cleavage/methylation N-terminal domain protein</fullName>
    </recommendedName>
</protein>
<keyword evidence="2" id="KW-1185">Reference proteome</keyword>
<dbReference type="HOGENOM" id="CLU_1591039_0_0_9"/>
<name>G4Q2S7_ACIIR</name>
<dbReference type="KEGG" id="ain:Acin_1515"/>